<evidence type="ECO:0000313" key="1">
    <source>
        <dbReference type="EMBL" id="EFJ01536.1"/>
    </source>
</evidence>
<dbReference type="VEuPathDB" id="FungiDB:SCHCODRAFT_01335046"/>
<sequence length="213" mass="24241">MGAIMRSLPAAAHVEVLDIRESFNKEMSQLTCAHLLDLLPALTTIVLEMADYTLEFIDALHAAFLRWLERPDGLGPQPLRRIHYFASRYPRAEGITTVLLEDAVAARLSKLLRLYTSAGVYLEELRIEDVAERLPWGSLRVEPFIRTLRVGSCAAIESRATRGGRSNRHERRVHLSRLDLRRWSRDVDELVSQVSRTSSAMEFTAHMRTCSVK</sequence>
<protein>
    <submittedName>
        <fullName evidence="1">Expressed protein</fullName>
    </submittedName>
</protein>
<dbReference type="GeneID" id="9585747"/>
<dbReference type="RefSeq" id="XP_003036438.1">
    <property type="nucleotide sequence ID" value="XM_003036392.1"/>
</dbReference>
<dbReference type="InParanoid" id="D8PNJ1"/>
<gene>
    <name evidence="1" type="ORF">SCHCODRAFT_83738</name>
</gene>
<keyword evidence="2" id="KW-1185">Reference proteome</keyword>
<proteinExistence type="predicted"/>
<evidence type="ECO:0000313" key="2">
    <source>
        <dbReference type="Proteomes" id="UP000007431"/>
    </source>
</evidence>
<dbReference type="EMBL" id="GL377302">
    <property type="protein sequence ID" value="EFJ01536.1"/>
    <property type="molecule type" value="Genomic_DNA"/>
</dbReference>
<organism evidence="2">
    <name type="scientific">Schizophyllum commune (strain H4-8 / FGSC 9210)</name>
    <name type="common">Split gill fungus</name>
    <dbReference type="NCBI Taxonomy" id="578458"/>
    <lineage>
        <taxon>Eukaryota</taxon>
        <taxon>Fungi</taxon>
        <taxon>Dikarya</taxon>
        <taxon>Basidiomycota</taxon>
        <taxon>Agaricomycotina</taxon>
        <taxon>Agaricomycetes</taxon>
        <taxon>Agaricomycetidae</taxon>
        <taxon>Agaricales</taxon>
        <taxon>Schizophyllaceae</taxon>
        <taxon>Schizophyllum</taxon>
    </lineage>
</organism>
<dbReference type="Proteomes" id="UP000007431">
    <property type="component" value="Unassembled WGS sequence"/>
</dbReference>
<dbReference type="KEGG" id="scm:SCHCO_01335046"/>
<dbReference type="AlphaFoldDB" id="D8PNJ1"/>
<name>D8PNJ1_SCHCM</name>
<reference evidence="1 2" key="1">
    <citation type="journal article" date="2010" name="Nat. Biotechnol.">
        <title>Genome sequence of the model mushroom Schizophyllum commune.</title>
        <authorList>
            <person name="Ohm R.A."/>
            <person name="de Jong J.F."/>
            <person name="Lugones L.G."/>
            <person name="Aerts A."/>
            <person name="Kothe E."/>
            <person name="Stajich J.E."/>
            <person name="de Vries R.P."/>
            <person name="Record E."/>
            <person name="Levasseur A."/>
            <person name="Baker S.E."/>
            <person name="Bartholomew K.A."/>
            <person name="Coutinho P.M."/>
            <person name="Erdmann S."/>
            <person name="Fowler T.J."/>
            <person name="Gathman A.C."/>
            <person name="Lombard V."/>
            <person name="Henrissat B."/>
            <person name="Knabe N."/>
            <person name="Kuees U."/>
            <person name="Lilly W.W."/>
            <person name="Lindquist E."/>
            <person name="Lucas S."/>
            <person name="Magnuson J.K."/>
            <person name="Piumi F."/>
            <person name="Raudaskoski M."/>
            <person name="Salamov A."/>
            <person name="Schmutz J."/>
            <person name="Schwarze F.W.M.R."/>
            <person name="vanKuyk P.A."/>
            <person name="Horton J.S."/>
            <person name="Grigoriev I.V."/>
            <person name="Woesten H.A.B."/>
        </authorList>
    </citation>
    <scope>NUCLEOTIDE SEQUENCE [LARGE SCALE GENOMIC DNA]</scope>
    <source>
        <strain evidence="2">H4-8 / FGSC 9210</strain>
    </source>
</reference>
<accession>D8PNJ1</accession>
<dbReference type="HOGENOM" id="CLU_1295063_0_0_1"/>